<dbReference type="InterPro" id="IPR013563">
    <property type="entry name" value="Oligopep_ABC_C"/>
</dbReference>
<dbReference type="InterPro" id="IPR027417">
    <property type="entry name" value="P-loop_NTPase"/>
</dbReference>
<evidence type="ECO:0000313" key="6">
    <source>
        <dbReference type="EMBL" id="MYH60802.1"/>
    </source>
</evidence>
<comment type="caution">
    <text evidence="6">The sequence shown here is derived from an EMBL/GenBank/DDBJ whole genome shotgun (WGS) entry which is preliminary data.</text>
</comment>
<evidence type="ECO:0000256" key="4">
    <source>
        <dbReference type="ARBA" id="ARBA00022840"/>
    </source>
</evidence>
<dbReference type="PANTHER" id="PTHR43776">
    <property type="entry name" value="TRANSPORT ATP-BINDING PROTEIN"/>
    <property type="match status" value="1"/>
</dbReference>
<dbReference type="SMART" id="SM00382">
    <property type="entry name" value="AAA"/>
    <property type="match status" value="1"/>
</dbReference>
<evidence type="ECO:0000256" key="3">
    <source>
        <dbReference type="ARBA" id="ARBA00022741"/>
    </source>
</evidence>
<dbReference type="InterPro" id="IPR003439">
    <property type="entry name" value="ABC_transporter-like_ATP-bd"/>
</dbReference>
<evidence type="ECO:0000256" key="1">
    <source>
        <dbReference type="ARBA" id="ARBA00005417"/>
    </source>
</evidence>
<dbReference type="FunFam" id="3.40.50.300:FF:000016">
    <property type="entry name" value="Oligopeptide ABC transporter ATP-binding component"/>
    <property type="match status" value="1"/>
</dbReference>
<reference evidence="6" key="1">
    <citation type="submission" date="2019-09" db="EMBL/GenBank/DDBJ databases">
        <title>Characterisation of the sponge microbiome using genome-centric metagenomics.</title>
        <authorList>
            <person name="Engelberts J.P."/>
            <person name="Robbins S.J."/>
            <person name="De Goeij J.M."/>
            <person name="Aranda M."/>
            <person name="Bell S.C."/>
            <person name="Webster N.S."/>
        </authorList>
    </citation>
    <scope>NUCLEOTIDE SEQUENCE</scope>
    <source>
        <strain evidence="6">SB0675_bin_29</strain>
    </source>
</reference>
<dbReference type="GO" id="GO:0015833">
    <property type="term" value="P:peptide transport"/>
    <property type="evidence" value="ECO:0007669"/>
    <property type="project" value="InterPro"/>
</dbReference>
<dbReference type="GO" id="GO:0005524">
    <property type="term" value="F:ATP binding"/>
    <property type="evidence" value="ECO:0007669"/>
    <property type="project" value="UniProtKB-KW"/>
</dbReference>
<protein>
    <submittedName>
        <fullName evidence="6">ATP-binding cassette domain-containing protein</fullName>
    </submittedName>
</protein>
<dbReference type="NCBIfam" id="TIGR01727">
    <property type="entry name" value="oligo_HPY"/>
    <property type="match status" value="1"/>
</dbReference>
<dbReference type="Pfam" id="PF08352">
    <property type="entry name" value="oligo_HPY"/>
    <property type="match status" value="1"/>
</dbReference>
<dbReference type="EMBL" id="VYDA01000117">
    <property type="protein sequence ID" value="MYH60802.1"/>
    <property type="molecule type" value="Genomic_DNA"/>
</dbReference>
<proteinExistence type="inferred from homology"/>
<evidence type="ECO:0000259" key="5">
    <source>
        <dbReference type="PROSITE" id="PS50893"/>
    </source>
</evidence>
<dbReference type="Gene3D" id="3.40.50.300">
    <property type="entry name" value="P-loop containing nucleotide triphosphate hydrolases"/>
    <property type="match status" value="1"/>
</dbReference>
<accession>A0A6B1FT53</accession>
<dbReference type="GO" id="GO:0016887">
    <property type="term" value="F:ATP hydrolysis activity"/>
    <property type="evidence" value="ECO:0007669"/>
    <property type="project" value="InterPro"/>
</dbReference>
<keyword evidence="2" id="KW-0813">Transport</keyword>
<gene>
    <name evidence="6" type="ORF">F4148_03225</name>
</gene>
<dbReference type="GO" id="GO:0055085">
    <property type="term" value="P:transmembrane transport"/>
    <property type="evidence" value="ECO:0007669"/>
    <property type="project" value="UniProtKB-ARBA"/>
</dbReference>
<name>A0A6B1FT53_9CHLR</name>
<dbReference type="InterPro" id="IPR050319">
    <property type="entry name" value="ABC_transp_ATP-bind"/>
</dbReference>
<feature type="domain" description="ABC transporter" evidence="5">
    <location>
        <begin position="11"/>
        <end position="268"/>
    </location>
</feature>
<dbReference type="PROSITE" id="PS50893">
    <property type="entry name" value="ABC_TRANSPORTER_2"/>
    <property type="match status" value="1"/>
</dbReference>
<organism evidence="6">
    <name type="scientific">Caldilineaceae bacterium SB0675_bin_29</name>
    <dbReference type="NCBI Taxonomy" id="2605266"/>
    <lineage>
        <taxon>Bacteria</taxon>
        <taxon>Bacillati</taxon>
        <taxon>Chloroflexota</taxon>
        <taxon>Caldilineae</taxon>
        <taxon>Caldilineales</taxon>
        <taxon>Caldilineaceae</taxon>
    </lineage>
</organism>
<dbReference type="InterPro" id="IPR003593">
    <property type="entry name" value="AAA+_ATPase"/>
</dbReference>
<comment type="similarity">
    <text evidence="1">Belongs to the ABC transporter superfamily.</text>
</comment>
<dbReference type="AlphaFoldDB" id="A0A6B1FT53"/>
<dbReference type="Pfam" id="PF00005">
    <property type="entry name" value="ABC_tran"/>
    <property type="match status" value="1"/>
</dbReference>
<dbReference type="SUPFAM" id="SSF52540">
    <property type="entry name" value="P-loop containing nucleoside triphosphate hydrolases"/>
    <property type="match status" value="1"/>
</dbReference>
<keyword evidence="3" id="KW-0547">Nucleotide-binding</keyword>
<evidence type="ECO:0000256" key="2">
    <source>
        <dbReference type="ARBA" id="ARBA00022448"/>
    </source>
</evidence>
<dbReference type="PANTHER" id="PTHR43776:SF7">
    <property type="entry name" value="D,D-DIPEPTIDE TRANSPORT ATP-BINDING PROTEIN DDPF-RELATED"/>
    <property type="match status" value="1"/>
</dbReference>
<dbReference type="CDD" id="cd03257">
    <property type="entry name" value="ABC_NikE_OppD_transporters"/>
    <property type="match status" value="1"/>
</dbReference>
<sequence>MNSDSDSYSLLEVNGLKKHFPITAGLFSKVVSHIKAVDGVDFALQKGETLGLVGESGCGKTTVGRLIMRLYEPTAGNIQFRPQGEEGEDYNLAALDDAALRPVRSHLQMIFQDPYTSLNPRKTLLDIIGEPLRLNGMSKGSELEDRVVEMLRLVGLRPEYITRSPPAYRGGRPRRNGSARALILNPTLVIADEPVSALDVSVQAQILNLLKFLQRELDLTYLFIAHDLGVVKHISDRVAVMYVGKLVELADADDLYRKPLHPYTEALLSAVHVAGPTHSQTERIVLEGEVADPSNPPPGCYFHPRCRYAQDQCHQETPELRNLTGERYVACHFAEELDLAGAGTA</sequence>
<keyword evidence="4 6" id="KW-0067">ATP-binding</keyword>